<evidence type="ECO:0000256" key="1">
    <source>
        <dbReference type="SAM" id="MobiDB-lite"/>
    </source>
</evidence>
<gene>
    <name evidence="3" type="ORF">D9619_009363</name>
</gene>
<keyword evidence="2" id="KW-0472">Membrane</keyword>
<evidence type="ECO:0000256" key="2">
    <source>
        <dbReference type="SAM" id="Phobius"/>
    </source>
</evidence>
<dbReference type="OrthoDB" id="3268868at2759"/>
<feature type="region of interest" description="Disordered" evidence="1">
    <location>
        <begin position="96"/>
        <end position="203"/>
    </location>
</feature>
<proteinExistence type="predicted"/>
<comment type="caution">
    <text evidence="3">The sequence shown here is derived from an EMBL/GenBank/DDBJ whole genome shotgun (WGS) entry which is preliminary data.</text>
</comment>
<keyword evidence="4" id="KW-1185">Reference proteome</keyword>
<feature type="compositionally biased region" description="Polar residues" evidence="1">
    <location>
        <begin position="34"/>
        <end position="50"/>
    </location>
</feature>
<organism evidence="3 4">
    <name type="scientific">Psilocybe cf. subviscida</name>
    <dbReference type="NCBI Taxonomy" id="2480587"/>
    <lineage>
        <taxon>Eukaryota</taxon>
        <taxon>Fungi</taxon>
        <taxon>Dikarya</taxon>
        <taxon>Basidiomycota</taxon>
        <taxon>Agaricomycotina</taxon>
        <taxon>Agaricomycetes</taxon>
        <taxon>Agaricomycetidae</taxon>
        <taxon>Agaricales</taxon>
        <taxon>Agaricineae</taxon>
        <taxon>Strophariaceae</taxon>
        <taxon>Psilocybe</taxon>
    </lineage>
</organism>
<sequence>MASYDSTLLASAPAATKSQLQEGYATDLLEKPTASPSQSRPDLHNGSSSNIHRDVERQQPLPPTKAKVPWYRTTKGIIILAVAFIVIIAAAVGGGVGGSKKKKNNDDAVSQGAGSAGAGGQSGAGAPAGSSTAAAGSSTTEASQGAGGGQTPSGTPTPSDPAATPTQGGQTPPTPTNLPSIFSLNPTPPITQPVVGPTPAANT</sequence>
<evidence type="ECO:0000313" key="3">
    <source>
        <dbReference type="EMBL" id="KAF5329542.1"/>
    </source>
</evidence>
<dbReference type="AlphaFoldDB" id="A0A8H5BWB4"/>
<keyword evidence="2" id="KW-1133">Transmembrane helix</keyword>
<evidence type="ECO:0000313" key="4">
    <source>
        <dbReference type="Proteomes" id="UP000567179"/>
    </source>
</evidence>
<feature type="compositionally biased region" description="Gly residues" evidence="1">
    <location>
        <begin position="114"/>
        <end position="123"/>
    </location>
</feature>
<feature type="region of interest" description="Disordered" evidence="1">
    <location>
        <begin position="21"/>
        <end position="67"/>
    </location>
</feature>
<reference evidence="3 4" key="1">
    <citation type="journal article" date="2020" name="ISME J.">
        <title>Uncovering the hidden diversity of litter-decomposition mechanisms in mushroom-forming fungi.</title>
        <authorList>
            <person name="Floudas D."/>
            <person name="Bentzer J."/>
            <person name="Ahren D."/>
            <person name="Johansson T."/>
            <person name="Persson P."/>
            <person name="Tunlid A."/>
        </authorList>
    </citation>
    <scope>NUCLEOTIDE SEQUENCE [LARGE SCALE GENOMIC DNA]</scope>
    <source>
        <strain evidence="3 4">CBS 101986</strain>
    </source>
</reference>
<dbReference type="Proteomes" id="UP000567179">
    <property type="component" value="Unassembled WGS sequence"/>
</dbReference>
<feature type="compositionally biased region" description="Low complexity" evidence="1">
    <location>
        <begin position="124"/>
        <end position="144"/>
    </location>
</feature>
<feature type="compositionally biased region" description="Low complexity" evidence="1">
    <location>
        <begin position="152"/>
        <end position="171"/>
    </location>
</feature>
<keyword evidence="2" id="KW-0812">Transmembrane</keyword>
<protein>
    <submittedName>
        <fullName evidence="3">Uncharacterized protein</fullName>
    </submittedName>
</protein>
<dbReference type="EMBL" id="JAACJJ010000002">
    <property type="protein sequence ID" value="KAF5329542.1"/>
    <property type="molecule type" value="Genomic_DNA"/>
</dbReference>
<accession>A0A8H5BWB4</accession>
<feature type="transmembrane region" description="Helical" evidence="2">
    <location>
        <begin position="77"/>
        <end position="96"/>
    </location>
</feature>
<name>A0A8H5BWB4_9AGAR</name>